<dbReference type="Proteomes" id="UP001163823">
    <property type="component" value="Chromosome 12"/>
</dbReference>
<evidence type="ECO:0000259" key="10">
    <source>
        <dbReference type="PROSITE" id="PS50884"/>
    </source>
</evidence>
<keyword evidence="3" id="KW-0862">Zinc</keyword>
<evidence type="ECO:0000256" key="5">
    <source>
        <dbReference type="ARBA" id="ARBA00023125"/>
    </source>
</evidence>
<dbReference type="Pfam" id="PF02701">
    <property type="entry name" value="Zn_ribbon_Dof"/>
    <property type="match status" value="1"/>
</dbReference>
<evidence type="ECO:0000256" key="6">
    <source>
        <dbReference type="ARBA" id="ARBA00023163"/>
    </source>
</evidence>
<evidence type="ECO:0000256" key="8">
    <source>
        <dbReference type="PROSITE-ProRule" id="PRU00071"/>
    </source>
</evidence>
<evidence type="ECO:0000256" key="3">
    <source>
        <dbReference type="ARBA" id="ARBA00022833"/>
    </source>
</evidence>
<keyword evidence="1" id="KW-0479">Metal-binding</keyword>
<evidence type="ECO:0000313" key="11">
    <source>
        <dbReference type="EMBL" id="KAJ7949461.1"/>
    </source>
</evidence>
<keyword evidence="6" id="KW-0804">Transcription</keyword>
<evidence type="ECO:0000256" key="2">
    <source>
        <dbReference type="ARBA" id="ARBA00022771"/>
    </source>
</evidence>
<feature type="region of interest" description="Disordered" evidence="9">
    <location>
        <begin position="48"/>
        <end position="69"/>
    </location>
</feature>
<keyword evidence="4" id="KW-0805">Transcription regulation</keyword>
<dbReference type="GO" id="GO:0005634">
    <property type="term" value="C:nucleus"/>
    <property type="evidence" value="ECO:0007669"/>
    <property type="project" value="UniProtKB-SubCell"/>
</dbReference>
<feature type="domain" description="Dof-type" evidence="10">
    <location>
        <begin position="116"/>
        <end position="170"/>
    </location>
</feature>
<dbReference type="PANTHER" id="PTHR31089">
    <property type="entry name" value="CYCLIC DOF FACTOR 2"/>
    <property type="match status" value="1"/>
</dbReference>
<evidence type="ECO:0000256" key="1">
    <source>
        <dbReference type="ARBA" id="ARBA00022723"/>
    </source>
</evidence>
<dbReference type="PANTHER" id="PTHR31089:SF66">
    <property type="entry name" value="DOF-TYPE ZINC FINGER DNA-BINDING FAMILY PROTEIN"/>
    <property type="match status" value="1"/>
</dbReference>
<dbReference type="PROSITE" id="PS50884">
    <property type="entry name" value="ZF_DOF_2"/>
    <property type="match status" value="1"/>
</dbReference>
<dbReference type="InterPro" id="IPR003851">
    <property type="entry name" value="Znf_Dof"/>
</dbReference>
<dbReference type="GO" id="GO:0008270">
    <property type="term" value="F:zinc ion binding"/>
    <property type="evidence" value="ECO:0007669"/>
    <property type="project" value="UniProtKB-KW"/>
</dbReference>
<organism evidence="11 12">
    <name type="scientific">Quillaja saponaria</name>
    <name type="common">Soap bark tree</name>
    <dbReference type="NCBI Taxonomy" id="32244"/>
    <lineage>
        <taxon>Eukaryota</taxon>
        <taxon>Viridiplantae</taxon>
        <taxon>Streptophyta</taxon>
        <taxon>Embryophyta</taxon>
        <taxon>Tracheophyta</taxon>
        <taxon>Spermatophyta</taxon>
        <taxon>Magnoliopsida</taxon>
        <taxon>eudicotyledons</taxon>
        <taxon>Gunneridae</taxon>
        <taxon>Pentapetalae</taxon>
        <taxon>rosids</taxon>
        <taxon>fabids</taxon>
        <taxon>Fabales</taxon>
        <taxon>Quillajaceae</taxon>
        <taxon>Quillaja</taxon>
    </lineage>
</organism>
<keyword evidence="2 8" id="KW-0863">Zinc-finger</keyword>
<keyword evidence="7 8" id="KW-0539">Nucleus</keyword>
<protein>
    <submittedName>
        <fullName evidence="11">Cyclic dof factor 2</fullName>
    </submittedName>
</protein>
<name>A0AAD7L107_QUISA</name>
<feature type="region of interest" description="Disordered" evidence="9">
    <location>
        <begin position="446"/>
        <end position="493"/>
    </location>
</feature>
<accession>A0AAD7L107</accession>
<dbReference type="KEGG" id="qsa:O6P43_029794"/>
<evidence type="ECO:0000256" key="7">
    <source>
        <dbReference type="ARBA" id="ARBA00023242"/>
    </source>
</evidence>
<dbReference type="AlphaFoldDB" id="A0AAD7L107"/>
<feature type="compositionally biased region" description="Low complexity" evidence="9">
    <location>
        <begin position="379"/>
        <end position="397"/>
    </location>
</feature>
<dbReference type="InterPro" id="IPR045174">
    <property type="entry name" value="Dof"/>
</dbReference>
<dbReference type="GO" id="GO:0003700">
    <property type="term" value="F:DNA-binding transcription factor activity"/>
    <property type="evidence" value="ECO:0007669"/>
    <property type="project" value="InterPro"/>
</dbReference>
<comment type="subcellular location">
    <subcellularLocation>
        <location evidence="8">Nucleus</location>
    </subcellularLocation>
</comment>
<dbReference type="EMBL" id="JARAOO010000012">
    <property type="protein sequence ID" value="KAJ7949461.1"/>
    <property type="molecule type" value="Genomic_DNA"/>
</dbReference>
<proteinExistence type="predicted"/>
<evidence type="ECO:0000256" key="4">
    <source>
        <dbReference type="ARBA" id="ARBA00023015"/>
    </source>
</evidence>
<evidence type="ECO:0000313" key="12">
    <source>
        <dbReference type="Proteomes" id="UP001163823"/>
    </source>
</evidence>
<dbReference type="GO" id="GO:0003677">
    <property type="term" value="F:DNA binding"/>
    <property type="evidence" value="ECO:0007669"/>
    <property type="project" value="UniProtKB-UniRule"/>
</dbReference>
<evidence type="ECO:0000256" key="9">
    <source>
        <dbReference type="SAM" id="MobiDB-lite"/>
    </source>
</evidence>
<gene>
    <name evidence="11" type="ORF">O6P43_029794</name>
</gene>
<feature type="region of interest" description="Disordered" evidence="9">
    <location>
        <begin position="250"/>
        <end position="270"/>
    </location>
</feature>
<sequence>MSEVRDSAIKLFGRNIPVESLQTTDRQYQIPSVLQVMLHLQNEYEEVSKTEEDDPCMKDSGKEDGPSPEVKDIHNVYKNSTLYVDTHGIHIHEKEKAVKKDLDCQERIFKKPDKLLPCPRCNSFETKFCYFNNYNVNQPRHFCKKCHRYWTAGGTIRNVPVGAGKRKNKHSSSQYCQVAVASDVASVTHVDTINPASQLHISSAGLPIPTSSRPVEEMMEVPRFRENAPLCESMETMLNLKSQKKITGVGSAAVGDDGEDPSSSSSPLKATTCLENEYPGKGMKQVVSPEQCINLNPVQPLQCYPFPWAYQWTPDWNSVLFGPGSIMPNPTHTGSPPTVRVPGLNIPTIAIPVVPPSYWGPSWGPLKGESQLVGSTGIPSPSSCTSNSDCSGNSSPSLGKHSRDASMQEEDTMKPCLWVPKTLRIDDPEEAAKSSIWSTLGIKPDRNKPIIRGGIFKSFDRKSDSNGQSSDTDQILKANPAALSRSDSHKENT</sequence>
<reference evidence="11" key="1">
    <citation type="journal article" date="2023" name="Science">
        <title>Elucidation of the pathway for biosynthesis of saponin adjuvants from the soapbark tree.</title>
        <authorList>
            <person name="Reed J."/>
            <person name="Orme A."/>
            <person name="El-Demerdash A."/>
            <person name="Owen C."/>
            <person name="Martin L.B.B."/>
            <person name="Misra R.C."/>
            <person name="Kikuchi S."/>
            <person name="Rejzek M."/>
            <person name="Martin A.C."/>
            <person name="Harkess A."/>
            <person name="Leebens-Mack J."/>
            <person name="Louveau T."/>
            <person name="Stephenson M.J."/>
            <person name="Osbourn A."/>
        </authorList>
    </citation>
    <scope>NUCLEOTIDE SEQUENCE</scope>
    <source>
        <strain evidence="11">S10</strain>
    </source>
</reference>
<keyword evidence="5 8" id="KW-0238">DNA-binding</keyword>
<dbReference type="PROSITE" id="PS01361">
    <property type="entry name" value="ZF_DOF_1"/>
    <property type="match status" value="1"/>
</dbReference>
<feature type="region of interest" description="Disordered" evidence="9">
    <location>
        <begin position="370"/>
        <end position="414"/>
    </location>
</feature>
<keyword evidence="12" id="KW-1185">Reference proteome</keyword>
<comment type="caution">
    <text evidence="11">The sequence shown here is derived from an EMBL/GenBank/DDBJ whole genome shotgun (WGS) entry which is preliminary data.</text>
</comment>